<dbReference type="AlphaFoldDB" id="A0AAJ0BP46"/>
<dbReference type="Proteomes" id="UP001244011">
    <property type="component" value="Unassembled WGS sequence"/>
</dbReference>
<evidence type="ECO:0000313" key="2">
    <source>
        <dbReference type="EMBL" id="KAK1761888.1"/>
    </source>
</evidence>
<evidence type="ECO:0000313" key="3">
    <source>
        <dbReference type="Proteomes" id="UP001244011"/>
    </source>
</evidence>
<dbReference type="EMBL" id="MU839048">
    <property type="protein sequence ID" value="KAK1761888.1"/>
    <property type="molecule type" value="Genomic_DNA"/>
</dbReference>
<accession>A0AAJ0BP46</accession>
<evidence type="ECO:0000256" key="1">
    <source>
        <dbReference type="SAM" id="MobiDB-lite"/>
    </source>
</evidence>
<sequence>MSTKTRQSVLDMPTSEPNIILFSFQQSSLGRHDLRNKAGDAEIGPDQPQDWHEGPRRGDSLGTKTSVQRTRRAGPLHAQGDDPRGMVSCNNYLTNTETPELHERFLGPRWYSSDVASPQV</sequence>
<dbReference type="RefSeq" id="XP_060278101.1">
    <property type="nucleotide sequence ID" value="XM_060432205.1"/>
</dbReference>
<name>A0AAJ0BP46_9PEZI</name>
<dbReference type="GeneID" id="85315392"/>
<feature type="region of interest" description="Disordered" evidence="1">
    <location>
        <begin position="32"/>
        <end position="87"/>
    </location>
</feature>
<proteinExistence type="predicted"/>
<protein>
    <submittedName>
        <fullName evidence="2">Uncharacterized protein</fullName>
    </submittedName>
</protein>
<comment type="caution">
    <text evidence="2">The sequence shown here is derived from an EMBL/GenBank/DDBJ whole genome shotgun (WGS) entry which is preliminary data.</text>
</comment>
<reference evidence="2" key="1">
    <citation type="submission" date="2023-06" db="EMBL/GenBank/DDBJ databases">
        <title>Genome-scale phylogeny and comparative genomics of the fungal order Sordariales.</title>
        <authorList>
            <consortium name="Lawrence Berkeley National Laboratory"/>
            <person name="Hensen N."/>
            <person name="Bonometti L."/>
            <person name="Westerberg I."/>
            <person name="Brannstrom I.O."/>
            <person name="Guillou S."/>
            <person name="Cros-Aarteil S."/>
            <person name="Calhoun S."/>
            <person name="Haridas S."/>
            <person name="Kuo A."/>
            <person name="Mondo S."/>
            <person name="Pangilinan J."/>
            <person name="Riley R."/>
            <person name="Labutti K."/>
            <person name="Andreopoulos B."/>
            <person name="Lipzen A."/>
            <person name="Chen C."/>
            <person name="Yanf M."/>
            <person name="Daum C."/>
            <person name="Ng V."/>
            <person name="Clum A."/>
            <person name="Steindorff A."/>
            <person name="Ohm R."/>
            <person name="Martin F."/>
            <person name="Silar P."/>
            <person name="Natvig D."/>
            <person name="Lalanne C."/>
            <person name="Gautier V."/>
            <person name="Ament-Velasquez S.L."/>
            <person name="Kruys A."/>
            <person name="Hutchinson M.I."/>
            <person name="Powell A.J."/>
            <person name="Barry K."/>
            <person name="Miller A.N."/>
            <person name="Grigoriev I.V."/>
            <person name="Debuchy R."/>
            <person name="Gladieux P."/>
            <person name="Thoren M.H."/>
            <person name="Johannesson H."/>
        </authorList>
    </citation>
    <scope>NUCLEOTIDE SEQUENCE</scope>
    <source>
        <strain evidence="2">8032-3</strain>
    </source>
</reference>
<gene>
    <name evidence="2" type="ORF">QBC33DRAFT_603709</name>
</gene>
<keyword evidence="3" id="KW-1185">Reference proteome</keyword>
<organism evidence="2 3">
    <name type="scientific">Phialemonium atrogriseum</name>
    <dbReference type="NCBI Taxonomy" id="1093897"/>
    <lineage>
        <taxon>Eukaryota</taxon>
        <taxon>Fungi</taxon>
        <taxon>Dikarya</taxon>
        <taxon>Ascomycota</taxon>
        <taxon>Pezizomycotina</taxon>
        <taxon>Sordariomycetes</taxon>
        <taxon>Sordariomycetidae</taxon>
        <taxon>Cephalothecales</taxon>
        <taxon>Cephalothecaceae</taxon>
        <taxon>Phialemonium</taxon>
    </lineage>
</organism>
<feature type="compositionally biased region" description="Basic and acidic residues" evidence="1">
    <location>
        <begin position="49"/>
        <end position="59"/>
    </location>
</feature>